<feature type="region of interest" description="Disordered" evidence="1">
    <location>
        <begin position="107"/>
        <end position="127"/>
    </location>
</feature>
<proteinExistence type="predicted"/>
<dbReference type="Proteomes" id="UP001519863">
    <property type="component" value="Unassembled WGS sequence"/>
</dbReference>
<organism evidence="2 3">
    <name type="scientific">Actinoplanes hulinensis</name>
    <dbReference type="NCBI Taxonomy" id="1144547"/>
    <lineage>
        <taxon>Bacteria</taxon>
        <taxon>Bacillati</taxon>
        <taxon>Actinomycetota</taxon>
        <taxon>Actinomycetes</taxon>
        <taxon>Micromonosporales</taxon>
        <taxon>Micromonosporaceae</taxon>
        <taxon>Actinoplanes</taxon>
    </lineage>
</organism>
<evidence type="ECO:0000313" key="3">
    <source>
        <dbReference type="Proteomes" id="UP001519863"/>
    </source>
</evidence>
<sequence>MRILVRLTWSSAGQPVTVRILVRLTGLPAGQPVTVRILVRLTGLPAGQPVTVRILVRLTWSPARQPVTVRILVSGGGALDQFRWQAAARPDRQFQGLRRRQIVAGPRCPARRARTSRRPCARPAAMTRAGDHENRYVCAGRRERAGGTDSGPIDQQGQH</sequence>
<reference evidence="2 3" key="1">
    <citation type="journal article" date="2013" name="Antonie Van Leeuwenhoek">
        <title>Actinoplanes hulinensis sp. nov., a novel actinomycete isolated from soybean root (Glycine max (L.) Merr).</title>
        <authorList>
            <person name="Shen Y."/>
            <person name="Liu C."/>
            <person name="Wang X."/>
            <person name="Zhao J."/>
            <person name="Jia F."/>
            <person name="Zhang Y."/>
            <person name="Wang L."/>
            <person name="Yang D."/>
            <person name="Xiang W."/>
        </authorList>
    </citation>
    <scope>NUCLEOTIDE SEQUENCE [LARGE SCALE GENOMIC DNA]</scope>
    <source>
        <strain evidence="2 3">NEAU-M9</strain>
    </source>
</reference>
<dbReference type="RefSeq" id="WP_220147851.1">
    <property type="nucleotide sequence ID" value="NZ_JAHXZI010000021.1"/>
</dbReference>
<gene>
    <name evidence="2" type="ORF">KZ829_33510</name>
</gene>
<dbReference type="EMBL" id="JAHXZI010000021">
    <property type="protein sequence ID" value="MBW6438656.1"/>
    <property type="molecule type" value="Genomic_DNA"/>
</dbReference>
<feature type="compositionally biased region" description="Basic residues" evidence="1">
    <location>
        <begin position="109"/>
        <end position="120"/>
    </location>
</feature>
<comment type="caution">
    <text evidence="2">The sequence shown here is derived from an EMBL/GenBank/DDBJ whole genome shotgun (WGS) entry which is preliminary data.</text>
</comment>
<protein>
    <submittedName>
        <fullName evidence="2">Uncharacterized protein</fullName>
    </submittedName>
</protein>
<accession>A0ABS7BCA9</accession>
<keyword evidence="3" id="KW-1185">Reference proteome</keyword>
<evidence type="ECO:0000313" key="2">
    <source>
        <dbReference type="EMBL" id="MBW6438656.1"/>
    </source>
</evidence>
<evidence type="ECO:0000256" key="1">
    <source>
        <dbReference type="SAM" id="MobiDB-lite"/>
    </source>
</evidence>
<feature type="region of interest" description="Disordered" evidence="1">
    <location>
        <begin position="140"/>
        <end position="159"/>
    </location>
</feature>
<name>A0ABS7BCA9_9ACTN</name>